<dbReference type="Proteomes" id="UP001497482">
    <property type="component" value="Chromosome 19"/>
</dbReference>
<gene>
    <name evidence="2" type="ORF">KC01_LOCUS19659</name>
</gene>
<feature type="compositionally biased region" description="Low complexity" evidence="1">
    <location>
        <begin position="1"/>
        <end position="12"/>
    </location>
</feature>
<feature type="compositionally biased region" description="Polar residues" evidence="1">
    <location>
        <begin position="38"/>
        <end position="49"/>
    </location>
</feature>
<proteinExistence type="predicted"/>
<feature type="compositionally biased region" description="Pro residues" evidence="1">
    <location>
        <begin position="13"/>
        <end position="28"/>
    </location>
</feature>
<accession>A0AAV2KPD1</accession>
<dbReference type="AlphaFoldDB" id="A0AAV2KPD1"/>
<dbReference type="EMBL" id="OZ035841">
    <property type="protein sequence ID" value="CAL1590096.1"/>
    <property type="molecule type" value="Genomic_DNA"/>
</dbReference>
<name>A0AAV2KPD1_KNICA</name>
<keyword evidence="3" id="KW-1185">Reference proteome</keyword>
<protein>
    <submittedName>
        <fullName evidence="2">Uncharacterized protein</fullName>
    </submittedName>
</protein>
<evidence type="ECO:0000313" key="2">
    <source>
        <dbReference type="EMBL" id="CAL1590096.1"/>
    </source>
</evidence>
<evidence type="ECO:0000313" key="3">
    <source>
        <dbReference type="Proteomes" id="UP001497482"/>
    </source>
</evidence>
<organism evidence="2 3">
    <name type="scientific">Knipowitschia caucasica</name>
    <name type="common">Caucasian dwarf goby</name>
    <name type="synonym">Pomatoschistus caucasicus</name>
    <dbReference type="NCBI Taxonomy" id="637954"/>
    <lineage>
        <taxon>Eukaryota</taxon>
        <taxon>Metazoa</taxon>
        <taxon>Chordata</taxon>
        <taxon>Craniata</taxon>
        <taxon>Vertebrata</taxon>
        <taxon>Euteleostomi</taxon>
        <taxon>Actinopterygii</taxon>
        <taxon>Neopterygii</taxon>
        <taxon>Teleostei</taxon>
        <taxon>Neoteleostei</taxon>
        <taxon>Acanthomorphata</taxon>
        <taxon>Gobiaria</taxon>
        <taxon>Gobiiformes</taxon>
        <taxon>Gobioidei</taxon>
        <taxon>Gobiidae</taxon>
        <taxon>Gobiinae</taxon>
        <taxon>Knipowitschia</taxon>
    </lineage>
</organism>
<sequence>MKPYTLPTSSLTPPLPLRLPNLYPPHPPLSTSDKPLPTCNQRSSISSPLPHNKPPYSFSSAPHTPLGGWGGGALLSPPLFPPPLYPPTAPHPLNIGLLFYSLLHSPPSIYAFSLSYHQPPYTIPDRHISPAHVSPLPSSLPSPPRCLIPLSALTQNNLPPPPHSISLYLSTPFPTILTPCFPFPPHLSLPHSPGPSTPPPPTRTPPQPFLSPPPLNFLSLSNLSQSAIPGLFTPPLPPVPLSSRFLLISLLRPCSHSLPPVIP</sequence>
<feature type="region of interest" description="Disordered" evidence="1">
    <location>
        <begin position="1"/>
        <end position="57"/>
    </location>
</feature>
<evidence type="ECO:0000256" key="1">
    <source>
        <dbReference type="SAM" id="MobiDB-lite"/>
    </source>
</evidence>
<feature type="region of interest" description="Disordered" evidence="1">
    <location>
        <begin position="191"/>
        <end position="211"/>
    </location>
</feature>
<reference evidence="2 3" key="1">
    <citation type="submission" date="2024-04" db="EMBL/GenBank/DDBJ databases">
        <authorList>
            <person name="Waldvogel A.-M."/>
            <person name="Schoenle A."/>
        </authorList>
    </citation>
    <scope>NUCLEOTIDE SEQUENCE [LARGE SCALE GENOMIC DNA]</scope>
</reference>